<name>A0A0B1SMV9_OESDE</name>
<evidence type="ECO:0000313" key="1">
    <source>
        <dbReference type="EMBL" id="KHJ84872.1"/>
    </source>
</evidence>
<dbReference type="Proteomes" id="UP000053660">
    <property type="component" value="Unassembled WGS sequence"/>
</dbReference>
<dbReference type="EMBL" id="KN566357">
    <property type="protein sequence ID" value="KHJ84872.1"/>
    <property type="molecule type" value="Genomic_DNA"/>
</dbReference>
<proteinExistence type="predicted"/>
<accession>A0A0B1SMV9</accession>
<evidence type="ECO:0000313" key="2">
    <source>
        <dbReference type="Proteomes" id="UP000053660"/>
    </source>
</evidence>
<organism evidence="1 2">
    <name type="scientific">Oesophagostomum dentatum</name>
    <name type="common">Nodular worm</name>
    <dbReference type="NCBI Taxonomy" id="61180"/>
    <lineage>
        <taxon>Eukaryota</taxon>
        <taxon>Metazoa</taxon>
        <taxon>Ecdysozoa</taxon>
        <taxon>Nematoda</taxon>
        <taxon>Chromadorea</taxon>
        <taxon>Rhabditida</taxon>
        <taxon>Rhabditina</taxon>
        <taxon>Rhabditomorpha</taxon>
        <taxon>Strongyloidea</taxon>
        <taxon>Strongylidae</taxon>
        <taxon>Oesophagostomum</taxon>
    </lineage>
</organism>
<gene>
    <name evidence="1" type="ORF">OESDEN_15408</name>
</gene>
<protein>
    <submittedName>
        <fullName evidence="1">Uncharacterized protein</fullName>
    </submittedName>
</protein>
<keyword evidence="2" id="KW-1185">Reference proteome</keyword>
<reference evidence="1 2" key="1">
    <citation type="submission" date="2014-03" db="EMBL/GenBank/DDBJ databases">
        <title>Draft genome of the hookworm Oesophagostomum dentatum.</title>
        <authorList>
            <person name="Mitreva M."/>
        </authorList>
    </citation>
    <scope>NUCLEOTIDE SEQUENCE [LARGE SCALE GENOMIC DNA]</scope>
    <source>
        <strain evidence="1 2">OD-Hann</strain>
    </source>
</reference>
<sequence length="87" mass="9284">MGIPGTQGIGERRKLLKKVRKTQLGKEAVCTANAPEVVVLKEGDEVYALTKGGAFAKNTPSGSRGRALTAVADMRLMLMEAKLQKAQ</sequence>
<dbReference type="AlphaFoldDB" id="A0A0B1SMV9"/>